<accession>A0A653I672</accession>
<name>A0A653I672_9BACL</name>
<gene>
    <name evidence="1" type="ORF">EXIGUO9Y_190049</name>
</gene>
<dbReference type="AlphaFoldDB" id="A0A653I672"/>
<evidence type="ECO:0000313" key="1">
    <source>
        <dbReference type="EMBL" id="VWX34572.1"/>
    </source>
</evidence>
<keyword evidence="2" id="KW-1185">Reference proteome</keyword>
<reference evidence="1 2" key="1">
    <citation type="submission" date="2019-10" db="EMBL/GenBank/DDBJ databases">
        <authorList>
            <person name="Karimi E."/>
        </authorList>
    </citation>
    <scope>NUCLEOTIDE SEQUENCE [LARGE SCALE GENOMIC DNA]</scope>
    <source>
        <strain evidence="1">Exiguobacterium sp. 9Y</strain>
    </source>
</reference>
<dbReference type="RefSeq" id="WP_201302342.1">
    <property type="nucleotide sequence ID" value="NZ_LR732311.1"/>
</dbReference>
<evidence type="ECO:0000313" key="2">
    <source>
        <dbReference type="Proteomes" id="UP000439752"/>
    </source>
</evidence>
<proteinExistence type="predicted"/>
<sequence>MKTPYDQYQGTALWQVISKAIDELVDNDDLEERTTHEHIVGYLCSKLEDQIKDGK</sequence>
<organism evidence="1 2">
    <name type="scientific">Exiguobacterium oxidotolerans</name>
    <dbReference type="NCBI Taxonomy" id="223958"/>
    <lineage>
        <taxon>Bacteria</taxon>
        <taxon>Bacillati</taxon>
        <taxon>Bacillota</taxon>
        <taxon>Bacilli</taxon>
        <taxon>Bacillales</taxon>
        <taxon>Bacillales Family XII. Incertae Sedis</taxon>
        <taxon>Exiguobacterium</taxon>
    </lineage>
</organism>
<dbReference type="Proteomes" id="UP000439752">
    <property type="component" value="Unassembled WGS sequence"/>
</dbReference>
<protein>
    <submittedName>
        <fullName evidence="1">Uncharacterized protein</fullName>
    </submittedName>
</protein>
<dbReference type="EMBL" id="CABWKQ010000011">
    <property type="protein sequence ID" value="VWX34572.1"/>
    <property type="molecule type" value="Genomic_DNA"/>
</dbReference>